<feature type="domain" description="C2H2-type" evidence="1">
    <location>
        <begin position="19"/>
        <end position="41"/>
    </location>
</feature>
<dbReference type="InterPro" id="IPR036236">
    <property type="entry name" value="Znf_C2H2_sf"/>
</dbReference>
<dbReference type="SUPFAM" id="SSF57667">
    <property type="entry name" value="beta-beta-alpha zinc fingers"/>
    <property type="match status" value="1"/>
</dbReference>
<sequence length="309" mass="35640">MLSDKEGKSSGKKKYKYYCNICDYGCRRKFLMQQHEKTQKHKSAYSVVGNAQNAHSKICYHTCSCGKKYKHVQSFNRHKKNCEKSEEEEEYENLQIVVKEGSISPDADLKEMITALIEQNKSILLENKEMRGIVKDLIPKVGSNNTTNYNSFNINVFLNETCKDALNLTEFVNTLKLESADLDITRENGYAKGIANIFLKGLRDLDVEKRPIHCSDLKREVLYVKDDDTWEKEAREKPKIRKAISTIAKKQINAIKDWEAKHPGWMYSDKGQQEYCEMVREVTSCAGSDETENKIIRTIAKEVIIDKDI</sequence>
<dbReference type="InterPro" id="IPR013087">
    <property type="entry name" value="Znf_C2H2_type"/>
</dbReference>
<proteinExistence type="predicted"/>
<protein>
    <recommendedName>
        <fullName evidence="1">C2H2-type domain-containing protein</fullName>
    </recommendedName>
</protein>
<reference evidence="2" key="1">
    <citation type="journal article" date="2020" name="Nature">
        <title>Giant virus diversity and host interactions through global metagenomics.</title>
        <authorList>
            <person name="Schulz F."/>
            <person name="Roux S."/>
            <person name="Paez-Espino D."/>
            <person name="Jungbluth S."/>
            <person name="Walsh D.A."/>
            <person name="Denef V.J."/>
            <person name="McMahon K.D."/>
            <person name="Konstantinidis K.T."/>
            <person name="Eloe-Fadrosh E.A."/>
            <person name="Kyrpides N.C."/>
            <person name="Woyke T."/>
        </authorList>
    </citation>
    <scope>NUCLEOTIDE SEQUENCE</scope>
    <source>
        <strain evidence="2">GVMAG-M-3300021425-30</strain>
    </source>
</reference>
<organism evidence="2">
    <name type="scientific">viral metagenome</name>
    <dbReference type="NCBI Taxonomy" id="1070528"/>
    <lineage>
        <taxon>unclassified sequences</taxon>
        <taxon>metagenomes</taxon>
        <taxon>organismal metagenomes</taxon>
    </lineage>
</organism>
<evidence type="ECO:0000259" key="1">
    <source>
        <dbReference type="PROSITE" id="PS00028"/>
    </source>
</evidence>
<name>A0A6C0CQV9_9ZZZZ</name>
<dbReference type="EMBL" id="MN739469">
    <property type="protein sequence ID" value="QHT06532.1"/>
    <property type="molecule type" value="Genomic_DNA"/>
</dbReference>
<dbReference type="AlphaFoldDB" id="A0A6C0CQV9"/>
<dbReference type="PROSITE" id="PS00028">
    <property type="entry name" value="ZINC_FINGER_C2H2_1"/>
    <property type="match status" value="1"/>
</dbReference>
<evidence type="ECO:0000313" key="2">
    <source>
        <dbReference type="EMBL" id="QHT06532.1"/>
    </source>
</evidence>
<accession>A0A6C0CQV9</accession>